<dbReference type="EMBL" id="AZDY01000037">
    <property type="protein sequence ID" value="KRK83389.1"/>
    <property type="molecule type" value="Genomic_DNA"/>
</dbReference>
<dbReference type="InterPro" id="IPR000086">
    <property type="entry name" value="NUDIX_hydrolase_dom"/>
</dbReference>
<dbReference type="PROSITE" id="PS00893">
    <property type="entry name" value="NUDIX_BOX"/>
    <property type="match status" value="1"/>
</dbReference>
<keyword evidence="2" id="KW-0378">Hydrolase</keyword>
<evidence type="ECO:0000256" key="1">
    <source>
        <dbReference type="ARBA" id="ARBA00001946"/>
    </source>
</evidence>
<keyword evidence="5" id="KW-1185">Reference proteome</keyword>
<comment type="cofactor">
    <cofactor evidence="1">
        <name>Mg(2+)</name>
        <dbReference type="ChEBI" id="CHEBI:18420"/>
    </cofactor>
</comment>
<reference evidence="4 5" key="1">
    <citation type="journal article" date="2015" name="Genome Announc.">
        <title>Expanding the biotechnology potential of lactobacilli through comparative genomics of 213 strains and associated genera.</title>
        <authorList>
            <person name="Sun Z."/>
            <person name="Harris H.M."/>
            <person name="McCann A."/>
            <person name="Guo C."/>
            <person name="Argimon S."/>
            <person name="Zhang W."/>
            <person name="Yang X."/>
            <person name="Jeffery I.B."/>
            <person name="Cooney J.C."/>
            <person name="Kagawa T.F."/>
            <person name="Liu W."/>
            <person name="Song Y."/>
            <person name="Salvetti E."/>
            <person name="Wrobel A."/>
            <person name="Rasinkangas P."/>
            <person name="Parkhill J."/>
            <person name="Rea M.C."/>
            <person name="O'Sullivan O."/>
            <person name="Ritari J."/>
            <person name="Douillard F.P."/>
            <person name="Paul Ross R."/>
            <person name="Yang R."/>
            <person name="Briner A.E."/>
            <person name="Felis G.E."/>
            <person name="de Vos W.M."/>
            <person name="Barrangou R."/>
            <person name="Klaenhammer T.R."/>
            <person name="Caufield P.W."/>
            <person name="Cui Y."/>
            <person name="Zhang H."/>
            <person name="O'Toole P.W."/>
        </authorList>
    </citation>
    <scope>NUCLEOTIDE SEQUENCE [LARGE SCALE GENOMIC DNA]</scope>
    <source>
        <strain evidence="4 5">DSM 19674</strain>
    </source>
</reference>
<dbReference type="PANTHER" id="PTHR43046:SF16">
    <property type="entry name" value="ADP-RIBOSE PYROPHOSPHATASE YJHB-RELATED"/>
    <property type="match status" value="1"/>
</dbReference>
<sequence>MQEQGDLRYFLNQKQKFDVRAVLILLHKGKVFVRRENTKQDLYILPGGAVKFNEESQSAAEREAYEELGLTDLKLEFAGILENFWKLKKIDYQQLNLIYRQEVNDEIYHQLQHLNYRNFDLPPNSDLQWARVDQIEDTLHPKGIVKTCYPKVEIQHLINHQKFGF</sequence>
<evidence type="ECO:0000256" key="2">
    <source>
        <dbReference type="ARBA" id="ARBA00022801"/>
    </source>
</evidence>
<evidence type="ECO:0000259" key="3">
    <source>
        <dbReference type="PROSITE" id="PS51462"/>
    </source>
</evidence>
<evidence type="ECO:0000313" key="5">
    <source>
        <dbReference type="Proteomes" id="UP000051515"/>
    </source>
</evidence>
<accession>A0A0R1KIM5</accession>
<organism evidence="4 5">
    <name type="scientific">Companilactobacillus bobalius DSM 19674</name>
    <dbReference type="NCBI Taxonomy" id="1423788"/>
    <lineage>
        <taxon>Bacteria</taxon>
        <taxon>Bacillati</taxon>
        <taxon>Bacillota</taxon>
        <taxon>Bacilli</taxon>
        <taxon>Lactobacillales</taxon>
        <taxon>Lactobacillaceae</taxon>
        <taxon>Companilactobacillus</taxon>
        <taxon>Companilactobacillus bobalius</taxon>
    </lineage>
</organism>
<dbReference type="RefSeq" id="WP_056952912.1">
    <property type="nucleotide sequence ID" value="NZ_AZDY01000037.1"/>
</dbReference>
<dbReference type="InterPro" id="IPR020084">
    <property type="entry name" value="NUDIX_hydrolase_CS"/>
</dbReference>
<dbReference type="PATRIC" id="fig|1423788.3.peg.2270"/>
<dbReference type="STRING" id="1423788.FC78_GL002201"/>
<gene>
    <name evidence="4" type="ORF">FC78_GL002201</name>
</gene>
<dbReference type="Gene3D" id="3.90.79.10">
    <property type="entry name" value="Nucleoside Triphosphate Pyrophosphohydrolase"/>
    <property type="match status" value="1"/>
</dbReference>
<proteinExistence type="predicted"/>
<dbReference type="GO" id="GO:0016787">
    <property type="term" value="F:hydrolase activity"/>
    <property type="evidence" value="ECO:0007669"/>
    <property type="project" value="UniProtKB-KW"/>
</dbReference>
<dbReference type="PROSITE" id="PS51462">
    <property type="entry name" value="NUDIX"/>
    <property type="match status" value="1"/>
</dbReference>
<comment type="caution">
    <text evidence="4">The sequence shown here is derived from an EMBL/GenBank/DDBJ whole genome shotgun (WGS) entry which is preliminary data.</text>
</comment>
<dbReference type="Proteomes" id="UP000051515">
    <property type="component" value="Unassembled WGS sequence"/>
</dbReference>
<dbReference type="AlphaFoldDB" id="A0A0R1KIM5"/>
<dbReference type="Pfam" id="PF00293">
    <property type="entry name" value="NUDIX"/>
    <property type="match status" value="1"/>
</dbReference>
<dbReference type="InterPro" id="IPR015797">
    <property type="entry name" value="NUDIX_hydrolase-like_dom_sf"/>
</dbReference>
<protein>
    <recommendedName>
        <fullName evidence="3">Nudix hydrolase domain-containing protein</fullName>
    </recommendedName>
</protein>
<dbReference type="PANTHER" id="PTHR43046">
    <property type="entry name" value="GDP-MANNOSE MANNOSYL HYDROLASE"/>
    <property type="match status" value="1"/>
</dbReference>
<evidence type="ECO:0000313" key="4">
    <source>
        <dbReference type="EMBL" id="KRK83389.1"/>
    </source>
</evidence>
<dbReference type="SUPFAM" id="SSF55811">
    <property type="entry name" value="Nudix"/>
    <property type="match status" value="1"/>
</dbReference>
<dbReference type="OrthoDB" id="9804442at2"/>
<feature type="domain" description="Nudix hydrolase" evidence="3">
    <location>
        <begin position="15"/>
        <end position="152"/>
    </location>
</feature>
<name>A0A0R1KIM5_9LACO</name>